<evidence type="ECO:0000313" key="3">
    <source>
        <dbReference type="EMBL" id="KAA8498089.1"/>
    </source>
</evidence>
<dbReference type="PANTHER" id="PTHR12482:SF62">
    <property type="entry name" value="LIPASE ROG1-RELATED"/>
    <property type="match status" value="1"/>
</dbReference>
<feature type="compositionally biased region" description="Basic and acidic residues" evidence="1">
    <location>
        <begin position="1210"/>
        <end position="1219"/>
    </location>
</feature>
<evidence type="ECO:0000313" key="4">
    <source>
        <dbReference type="Proteomes" id="UP000324585"/>
    </source>
</evidence>
<dbReference type="Pfam" id="PF05057">
    <property type="entry name" value="DUF676"/>
    <property type="match status" value="1"/>
</dbReference>
<dbReference type="InterPro" id="IPR044294">
    <property type="entry name" value="Lipase-like"/>
</dbReference>
<protein>
    <recommendedName>
        <fullName evidence="2">DUF676 domain-containing protein</fullName>
    </recommendedName>
</protein>
<feature type="compositionally biased region" description="Basic and acidic residues" evidence="1">
    <location>
        <begin position="576"/>
        <end position="589"/>
    </location>
</feature>
<dbReference type="PANTHER" id="PTHR12482">
    <property type="entry name" value="LIPASE ROG1-RELATED-RELATED"/>
    <property type="match status" value="1"/>
</dbReference>
<dbReference type="OrthoDB" id="273452at2759"/>
<feature type="region of interest" description="Disordered" evidence="1">
    <location>
        <begin position="135"/>
        <end position="165"/>
    </location>
</feature>
<feature type="region of interest" description="Disordered" evidence="1">
    <location>
        <begin position="567"/>
        <end position="589"/>
    </location>
</feature>
<feature type="compositionally biased region" description="Basic and acidic residues" evidence="1">
    <location>
        <begin position="679"/>
        <end position="695"/>
    </location>
</feature>
<feature type="region of interest" description="Disordered" evidence="1">
    <location>
        <begin position="998"/>
        <end position="1023"/>
    </location>
</feature>
<organism evidence="3 4">
    <name type="scientific">Porphyridium purpureum</name>
    <name type="common">Red alga</name>
    <name type="synonym">Porphyridium cruentum</name>
    <dbReference type="NCBI Taxonomy" id="35688"/>
    <lineage>
        <taxon>Eukaryota</taxon>
        <taxon>Rhodophyta</taxon>
        <taxon>Bangiophyceae</taxon>
        <taxon>Porphyridiales</taxon>
        <taxon>Porphyridiaceae</taxon>
        <taxon>Porphyridium</taxon>
    </lineage>
</organism>
<accession>A0A5J4Z2C2</accession>
<dbReference type="EMBL" id="VRMN01000001">
    <property type="protein sequence ID" value="KAA8498089.1"/>
    <property type="molecule type" value="Genomic_DNA"/>
</dbReference>
<evidence type="ECO:0000259" key="2">
    <source>
        <dbReference type="Pfam" id="PF05057"/>
    </source>
</evidence>
<keyword evidence="4" id="KW-1185">Reference proteome</keyword>
<proteinExistence type="predicted"/>
<dbReference type="AlphaFoldDB" id="A0A5J4Z2C2"/>
<comment type="caution">
    <text evidence="3">The sequence shown here is derived from an EMBL/GenBank/DDBJ whole genome shotgun (WGS) entry which is preliminary data.</text>
</comment>
<feature type="compositionally biased region" description="Polar residues" evidence="1">
    <location>
        <begin position="1124"/>
        <end position="1142"/>
    </location>
</feature>
<feature type="compositionally biased region" description="Basic and acidic residues" evidence="1">
    <location>
        <begin position="1173"/>
        <end position="1194"/>
    </location>
</feature>
<feature type="compositionally biased region" description="Acidic residues" evidence="1">
    <location>
        <begin position="1149"/>
        <end position="1158"/>
    </location>
</feature>
<feature type="region of interest" description="Disordered" evidence="1">
    <location>
        <begin position="1049"/>
        <end position="1070"/>
    </location>
</feature>
<gene>
    <name evidence="3" type="ORF">FVE85_5674</name>
</gene>
<evidence type="ECO:0000256" key="1">
    <source>
        <dbReference type="SAM" id="MobiDB-lite"/>
    </source>
</evidence>
<feature type="compositionally biased region" description="Basic and acidic residues" evidence="1">
    <location>
        <begin position="136"/>
        <end position="148"/>
    </location>
</feature>
<feature type="compositionally biased region" description="Basic and acidic residues" evidence="1">
    <location>
        <begin position="1236"/>
        <end position="1245"/>
    </location>
</feature>
<sequence>MHGAMKMGLKPLVAALGFRNEEEQYKVCHGVQHLVVLQNGVGGKAKDMQKMKEVLDQVLQKSPLAAAAAAARRTRPEFEKLAAGVEMLDGRAAAAVATSVEVGAKVREHIAFAAMSGADMIPHPPETVMHRVKGVPMKDSHDDGKDGSEEQQPAMNRLPRTKGGTHVFESGIDEYAPEGEKSADGAEQISLLRKGVEALNPFDRQPKNSEIHESVDDDSIWETHQVALNTGVYVLCSDACEQLETFEGVGKGGNRLVDLILEVATCMPKLKYLSLAGHSLGGLFTRFAAAELVYRGFVSLSFEQQKELALLKANRTLAEDAKACLIRAEPLHMKMKKVELFVYASFASPHLGDNRNNALWDEQGARLMRKTGHQMVLKDKEKMVYNLSRGVFLFSLSLFKQRFCYANARHDLTVPYYTSSFALSEPYEKLKALSNQFTIPAESNEYPHVVCMRFSQKIESCLPAQPVEQRTRSQNEAAESLPERAVQGTVNAISSITSSKKIVASRSFTSISAKVDGHASAVHELGAALQATDTERKLAKSSSCPSLPVKYRNVGANRFRSRRVKSTGSLWSDIQSTEKHEDVETEKRNELVTDFSKGSAVEEANSDEPDQSAVMRLIRVVTADPWLENFEKGTFVSTNENTEDTNHRDELELHNQEQPEEMEGAHAKDSLIGSVSSTRDVKKSEDDHNADHDSTSHSSSSMVSKVTGSVLKSVSMFSRRTTKYRVSDGKKVGAEPASALNAGAVLGSPRADRHSDIIGSKDISGAARSHSMAGHNSRTTDLSMREGTLALPAAANAVPGPAKAKQLNTGTGIFDKLMTLPSLNMNSVPVMKGMTMKEDAKQVELVYDCLLRTSAGMASDLGSAERVFDIQQKWSATKLVAGNLLHDVLEMRRNLCSMPWVHVNVELNATNTHSHIIVRFPRISTDGMDVIRHFAWNFVAQVCIHDRAPAGMPDPAGLKDFQAKPRLRSNVTRASNILKRPLEIAEASVSDLRAAFRKPTKSKDAEEVRVDTEQDELQESKQPADIADASVSDLRAVFRKPAGSVESETLSVDTDVAESHEPILQSSLSRTRTLEQPIDSETDLINLRAAFKRKASGTTSKKFGSPEELDHSSSGVITRGANGSLDNSTNSMGGRISRTFSLDSREEAISESEVDPLSDMDAARMSAIRKRHSDLTRSKAADEKRGKEQAHDESTFSSKVKKIIIIPHSKSGEKKKVQESVDVPVSQSSDPGTTKPAERVGEKKKELLTSDIAALRSEFRKR</sequence>
<reference evidence="4" key="1">
    <citation type="journal article" date="2019" name="Nat. Commun.">
        <title>Expansion of phycobilisome linker gene families in mesophilic red algae.</title>
        <authorList>
            <person name="Lee J."/>
            <person name="Kim D."/>
            <person name="Bhattacharya D."/>
            <person name="Yoon H.S."/>
        </authorList>
    </citation>
    <scope>NUCLEOTIDE SEQUENCE [LARGE SCALE GENOMIC DNA]</scope>
    <source>
        <strain evidence="4">CCMP 1328</strain>
    </source>
</reference>
<name>A0A5J4Z2C2_PORPP</name>
<feature type="compositionally biased region" description="Basic and acidic residues" evidence="1">
    <location>
        <begin position="1001"/>
        <end position="1012"/>
    </location>
</feature>
<feature type="region of interest" description="Disordered" evidence="1">
    <location>
        <begin position="1095"/>
        <end position="1245"/>
    </location>
</feature>
<feature type="region of interest" description="Disordered" evidence="1">
    <location>
        <begin position="659"/>
        <end position="704"/>
    </location>
</feature>
<feature type="compositionally biased region" description="Low complexity" evidence="1">
    <location>
        <begin position="1220"/>
        <end position="1231"/>
    </location>
</feature>
<feature type="compositionally biased region" description="Basic and acidic residues" evidence="1">
    <location>
        <begin position="659"/>
        <end position="669"/>
    </location>
</feature>
<dbReference type="InterPro" id="IPR007751">
    <property type="entry name" value="DUF676_lipase-like"/>
</dbReference>
<dbReference type="Proteomes" id="UP000324585">
    <property type="component" value="Unassembled WGS sequence"/>
</dbReference>
<feature type="domain" description="DUF676" evidence="2">
    <location>
        <begin position="227"/>
        <end position="418"/>
    </location>
</feature>